<dbReference type="OrthoDB" id="3722161at2"/>
<dbReference type="RefSeq" id="WP_094764399.1">
    <property type="nucleotide sequence ID" value="NZ_FUKQ01000025.1"/>
</dbReference>
<gene>
    <name evidence="1" type="ORF">FM114_06690</name>
</gene>
<name>A0A1R4JBX5_9ACTN</name>
<accession>A0A1R4JBX5</accession>
<evidence type="ECO:0000313" key="1">
    <source>
        <dbReference type="EMBL" id="SJN29536.1"/>
    </source>
</evidence>
<dbReference type="Proteomes" id="UP000188342">
    <property type="component" value="Unassembled WGS sequence"/>
</dbReference>
<dbReference type="AlphaFoldDB" id="A0A1R4JBX5"/>
<keyword evidence="2" id="KW-1185">Reference proteome</keyword>
<evidence type="ECO:0000313" key="2">
    <source>
        <dbReference type="Proteomes" id="UP000188342"/>
    </source>
</evidence>
<proteinExistence type="predicted"/>
<dbReference type="STRING" id="1255658.FM114_06690"/>
<dbReference type="EMBL" id="FUKQ01000025">
    <property type="protein sequence ID" value="SJN29536.1"/>
    <property type="molecule type" value="Genomic_DNA"/>
</dbReference>
<protein>
    <submittedName>
        <fullName evidence="1">Uncharacterized protein</fullName>
    </submittedName>
</protein>
<sequence length="302" mass="32564">MLPHDPTTPVPHGFAEIFAEALGASTFTLVQLQQELARRKVMLSVATLSYWQTGRSQPARAGSLRALGVIEEILGLPNGTLLSALPRSAQPAWSPITALEDHEPASQVLESMGLGFNNPLSNIVLADFTHCGLPGGLERQAVRRLVCADAEGVRRFPGVFHGAEPGLHPPRVVPGTGIQLGEVIEIPGQCAVAVEFLFPHPLSLGELAWYEYTVEWEADDDPHNYHSLALTTQVKAVTMGAIFHEDPPAAARLLHTTPDGSTISQLASWGQTKGDIQFTLRNAPPGIMDLEWWAAGSDPVWS</sequence>
<organism evidence="1 2">
    <name type="scientific">Luteococcus japonicus LSP_Lj1</name>
    <dbReference type="NCBI Taxonomy" id="1255658"/>
    <lineage>
        <taxon>Bacteria</taxon>
        <taxon>Bacillati</taxon>
        <taxon>Actinomycetota</taxon>
        <taxon>Actinomycetes</taxon>
        <taxon>Propionibacteriales</taxon>
        <taxon>Propionibacteriaceae</taxon>
        <taxon>Luteococcus</taxon>
    </lineage>
</organism>
<reference evidence="1 2" key="1">
    <citation type="submission" date="2017-02" db="EMBL/GenBank/DDBJ databases">
        <authorList>
            <person name="Peterson S.W."/>
        </authorList>
    </citation>
    <scope>NUCLEOTIDE SEQUENCE [LARGE SCALE GENOMIC DNA]</scope>
    <source>
        <strain evidence="1 2">LSP_Lj1</strain>
    </source>
</reference>